<reference evidence="4" key="1">
    <citation type="submission" date="2014-01" db="EMBL/GenBank/DDBJ databases">
        <title>The Genome Sequence of Anopheles farauti FAR1 (V2).</title>
        <authorList>
            <consortium name="The Broad Institute Genomics Platform"/>
            <person name="Neafsey D.E."/>
            <person name="Besansky N."/>
            <person name="Howell P."/>
            <person name="Walton C."/>
            <person name="Young S.K."/>
            <person name="Zeng Q."/>
            <person name="Gargeya S."/>
            <person name="Fitzgerald M."/>
            <person name="Haas B."/>
            <person name="Abouelleil A."/>
            <person name="Allen A.W."/>
            <person name="Alvarado L."/>
            <person name="Arachchi H.M."/>
            <person name="Berlin A.M."/>
            <person name="Chapman S.B."/>
            <person name="Gainer-Dewar J."/>
            <person name="Goldberg J."/>
            <person name="Griggs A."/>
            <person name="Gujja S."/>
            <person name="Hansen M."/>
            <person name="Howarth C."/>
            <person name="Imamovic A."/>
            <person name="Ireland A."/>
            <person name="Larimer J."/>
            <person name="McCowan C."/>
            <person name="Murphy C."/>
            <person name="Pearson M."/>
            <person name="Poon T.W."/>
            <person name="Priest M."/>
            <person name="Roberts A."/>
            <person name="Saif S."/>
            <person name="Shea T."/>
            <person name="Sisk P."/>
            <person name="Sykes S."/>
            <person name="Wortman J."/>
            <person name="Nusbaum C."/>
            <person name="Birren B."/>
        </authorList>
    </citation>
    <scope>NUCLEOTIDE SEQUENCE [LARGE SCALE GENOMIC DNA]</scope>
    <source>
        <strain evidence="4">FAR1</strain>
    </source>
</reference>
<sequence>MGGIIRCVRGGHRHAGHRGDRVLKAVGHFVREQLLRRRRGCCAVVAGAVVLLLLLLVLLLLLLLLYRDLVLQLRRLLLCELLLMVLVDEMLMVLQCLLFRRRDATWPPDGVLTRTPSTAMVLRHLPLLLAETTRVRAHAGDLSDTGRGKGEHVTTTASAPASDDEGNNNDDINDRLPFLLLILERMVSLREDESVASLSTQRMKWYERERGTGPAMLKANDATTTPVRPPHCLQY</sequence>
<keyword evidence="2" id="KW-1133">Transmembrane helix</keyword>
<evidence type="ECO:0000256" key="1">
    <source>
        <dbReference type="SAM" id="MobiDB-lite"/>
    </source>
</evidence>
<protein>
    <submittedName>
        <fullName evidence="3">Uncharacterized protein</fullName>
    </submittedName>
</protein>
<proteinExistence type="predicted"/>
<keyword evidence="4" id="KW-1185">Reference proteome</keyword>
<feature type="region of interest" description="Disordered" evidence="1">
    <location>
        <begin position="216"/>
        <end position="235"/>
    </location>
</feature>
<dbReference type="EMBL" id="AXCN02002221">
    <property type="status" value="NOT_ANNOTATED_CDS"/>
    <property type="molecule type" value="Genomic_DNA"/>
</dbReference>
<feature type="region of interest" description="Disordered" evidence="1">
    <location>
        <begin position="140"/>
        <end position="170"/>
    </location>
</feature>
<keyword evidence="2" id="KW-0472">Membrane</keyword>
<name>A0A182R0P2_9DIPT</name>
<evidence type="ECO:0000313" key="3">
    <source>
        <dbReference type="EnsemblMetazoa" id="AFAF020661-PA"/>
    </source>
</evidence>
<dbReference type="EMBL" id="AXCN02002222">
    <property type="status" value="NOT_ANNOTATED_CDS"/>
    <property type="molecule type" value="Genomic_DNA"/>
</dbReference>
<keyword evidence="2" id="KW-0812">Transmembrane</keyword>
<accession>A0A182R0P2</accession>
<dbReference type="Proteomes" id="UP000075886">
    <property type="component" value="Unassembled WGS sequence"/>
</dbReference>
<dbReference type="AlphaFoldDB" id="A0A182R0P2"/>
<dbReference type="EnsemblMetazoa" id="AFAF020661-RA">
    <property type="protein sequence ID" value="AFAF020661-PA"/>
    <property type="gene ID" value="AFAF020661"/>
</dbReference>
<feature type="transmembrane region" description="Helical" evidence="2">
    <location>
        <begin position="41"/>
        <end position="66"/>
    </location>
</feature>
<feature type="compositionally biased region" description="Basic and acidic residues" evidence="1">
    <location>
        <begin position="140"/>
        <end position="152"/>
    </location>
</feature>
<dbReference type="VEuPathDB" id="VectorBase:AFAF020661"/>
<reference evidence="3" key="2">
    <citation type="submission" date="2020-05" db="UniProtKB">
        <authorList>
            <consortium name="EnsemblMetazoa"/>
        </authorList>
    </citation>
    <scope>IDENTIFICATION</scope>
    <source>
        <strain evidence="3">FAR1</strain>
    </source>
</reference>
<organism evidence="3 4">
    <name type="scientific">Anopheles farauti</name>
    <dbReference type="NCBI Taxonomy" id="69004"/>
    <lineage>
        <taxon>Eukaryota</taxon>
        <taxon>Metazoa</taxon>
        <taxon>Ecdysozoa</taxon>
        <taxon>Arthropoda</taxon>
        <taxon>Hexapoda</taxon>
        <taxon>Insecta</taxon>
        <taxon>Pterygota</taxon>
        <taxon>Neoptera</taxon>
        <taxon>Endopterygota</taxon>
        <taxon>Diptera</taxon>
        <taxon>Nematocera</taxon>
        <taxon>Culicoidea</taxon>
        <taxon>Culicidae</taxon>
        <taxon>Anophelinae</taxon>
        <taxon>Anopheles</taxon>
    </lineage>
</organism>
<evidence type="ECO:0000256" key="2">
    <source>
        <dbReference type="SAM" id="Phobius"/>
    </source>
</evidence>
<evidence type="ECO:0000313" key="4">
    <source>
        <dbReference type="Proteomes" id="UP000075886"/>
    </source>
</evidence>